<reference evidence="4 5" key="1">
    <citation type="submission" date="2018-01" db="EMBL/GenBank/DDBJ databases">
        <title>Draft genome sequence of Sphaerisporangium sp. 7K107.</title>
        <authorList>
            <person name="Sahin N."/>
            <person name="Saygin H."/>
            <person name="Ay H."/>
        </authorList>
    </citation>
    <scope>NUCLEOTIDE SEQUENCE [LARGE SCALE GENOMIC DNA]</scope>
    <source>
        <strain evidence="4 5">7K107</strain>
    </source>
</reference>
<comment type="similarity">
    <text evidence="3">Belongs to the trehalose phosphatase family.</text>
</comment>
<accession>A0A2W2H168</accession>
<dbReference type="GO" id="GO:0046872">
    <property type="term" value="F:metal ion binding"/>
    <property type="evidence" value="ECO:0007669"/>
    <property type="project" value="UniProtKB-KW"/>
</dbReference>
<dbReference type="InterPro" id="IPR044651">
    <property type="entry name" value="OTSB-like"/>
</dbReference>
<evidence type="ECO:0000256" key="2">
    <source>
        <dbReference type="ARBA" id="ARBA00024179"/>
    </source>
</evidence>
<evidence type="ECO:0000256" key="3">
    <source>
        <dbReference type="RuleBase" id="RU361117"/>
    </source>
</evidence>
<keyword evidence="3" id="KW-0479">Metal-binding</keyword>
<dbReference type="InterPro" id="IPR036412">
    <property type="entry name" value="HAD-like_sf"/>
</dbReference>
<dbReference type="InterPro" id="IPR003337">
    <property type="entry name" value="Trehalose_PPase"/>
</dbReference>
<dbReference type="GO" id="GO:0004805">
    <property type="term" value="F:trehalose-phosphatase activity"/>
    <property type="evidence" value="ECO:0007669"/>
    <property type="project" value="UniProtKB-EC"/>
</dbReference>
<dbReference type="PANTHER" id="PTHR43768:SF3">
    <property type="entry name" value="TREHALOSE 6-PHOSPHATE PHOSPHATASE"/>
    <property type="match status" value="1"/>
</dbReference>
<dbReference type="InterPro" id="IPR023214">
    <property type="entry name" value="HAD_sf"/>
</dbReference>
<comment type="cofactor">
    <cofactor evidence="3">
        <name>Mg(2+)</name>
        <dbReference type="ChEBI" id="CHEBI:18420"/>
    </cofactor>
</comment>
<keyword evidence="3" id="KW-0460">Magnesium</keyword>
<comment type="pathway">
    <text evidence="3">Glycan biosynthesis; trehalose biosynthesis.</text>
</comment>
<evidence type="ECO:0000313" key="4">
    <source>
        <dbReference type="EMBL" id="PZG43630.1"/>
    </source>
</evidence>
<protein>
    <recommendedName>
        <fullName evidence="3">Trehalose 6-phosphate phosphatase</fullName>
        <ecNumber evidence="3">3.1.3.12</ecNumber>
    </recommendedName>
</protein>
<proteinExistence type="inferred from homology"/>
<dbReference type="Pfam" id="PF02358">
    <property type="entry name" value="Trehalose_PPase"/>
    <property type="match status" value="1"/>
</dbReference>
<dbReference type="Gene3D" id="3.40.50.1000">
    <property type="entry name" value="HAD superfamily/HAD-like"/>
    <property type="match status" value="1"/>
</dbReference>
<gene>
    <name evidence="4" type="primary">otsB</name>
    <name evidence="4" type="ORF">C1I98_18240</name>
</gene>
<dbReference type="EC" id="3.1.3.12" evidence="3"/>
<evidence type="ECO:0000256" key="1">
    <source>
        <dbReference type="ARBA" id="ARBA00022801"/>
    </source>
</evidence>
<dbReference type="Proteomes" id="UP000248544">
    <property type="component" value="Unassembled WGS sequence"/>
</dbReference>
<comment type="catalytic activity">
    <reaction evidence="3">
        <text>alpha,alpha-trehalose 6-phosphate + H2O = alpha,alpha-trehalose + phosphate</text>
        <dbReference type="Rhea" id="RHEA:23420"/>
        <dbReference type="ChEBI" id="CHEBI:15377"/>
        <dbReference type="ChEBI" id="CHEBI:16551"/>
        <dbReference type="ChEBI" id="CHEBI:43474"/>
        <dbReference type="ChEBI" id="CHEBI:58429"/>
        <dbReference type="EC" id="3.1.3.12"/>
    </reaction>
</comment>
<dbReference type="NCBIfam" id="TIGR00685">
    <property type="entry name" value="T6PP"/>
    <property type="match status" value="1"/>
</dbReference>
<name>A0A2W2H168_9ACTN</name>
<comment type="caution">
    <text evidence="4">The sequence shown here is derived from an EMBL/GenBank/DDBJ whole genome shotgun (WGS) entry which is preliminary data.</text>
</comment>
<dbReference type="PANTHER" id="PTHR43768">
    <property type="entry name" value="TREHALOSE 6-PHOSPHATE PHOSPHATASE"/>
    <property type="match status" value="1"/>
</dbReference>
<dbReference type="GO" id="GO:0005992">
    <property type="term" value="P:trehalose biosynthetic process"/>
    <property type="evidence" value="ECO:0007669"/>
    <property type="project" value="UniProtKB-UniPathway"/>
</dbReference>
<dbReference type="SUPFAM" id="SSF56784">
    <property type="entry name" value="HAD-like"/>
    <property type="match status" value="1"/>
</dbReference>
<organism evidence="4 5">
    <name type="scientific">Spongiactinospora gelatinilytica</name>
    <dbReference type="NCBI Taxonomy" id="2666298"/>
    <lineage>
        <taxon>Bacteria</taxon>
        <taxon>Bacillati</taxon>
        <taxon>Actinomycetota</taxon>
        <taxon>Actinomycetes</taxon>
        <taxon>Streptosporangiales</taxon>
        <taxon>Streptosporangiaceae</taxon>
        <taxon>Spongiactinospora</taxon>
    </lineage>
</organism>
<dbReference type="UniPathway" id="UPA00299"/>
<dbReference type="AlphaFoldDB" id="A0A2W2H168"/>
<dbReference type="Gene3D" id="3.30.70.1020">
    <property type="entry name" value="Trehalose-6-phosphate phosphatase related protein, domain 2"/>
    <property type="match status" value="1"/>
</dbReference>
<evidence type="ECO:0000313" key="5">
    <source>
        <dbReference type="Proteomes" id="UP000248544"/>
    </source>
</evidence>
<sequence>MSDQPAEATPAELPWPRTAAGSVGLDKIVADPSGAVVGLDFDGTLSPIVADPAAARVHPAAPGVLAALGAAVGTVLILTGRPAASVIEYGGGADAALADVPGLVVLGQYGVERWEAGELTSPPPPAGVAAVRAALPQVLAAAGVPDAWVEDKGRALAVHTRRTADPAAAFAALTEPLTALAARHDLIVEPGRLVLELRPPGTDKGDALSAFLAERSARSVMYVGDDLGDLAAFDAVRQSGLPGVTVCSGSAEVTALSERADIIVDGPDGVVALLRALAGAVSRPGRRAAD</sequence>
<dbReference type="RefSeq" id="WP_111168659.1">
    <property type="nucleotide sequence ID" value="NZ_POUA01000135.1"/>
</dbReference>
<comment type="function">
    <text evidence="2 3">Removes the phosphate from trehalose 6-phosphate to produce free trehalose.</text>
</comment>
<keyword evidence="1 3" id="KW-0378">Hydrolase</keyword>
<keyword evidence="5" id="KW-1185">Reference proteome</keyword>
<dbReference type="EMBL" id="POUA01000135">
    <property type="protein sequence ID" value="PZG43630.1"/>
    <property type="molecule type" value="Genomic_DNA"/>
</dbReference>